<proteinExistence type="inferred from homology"/>
<comment type="caution">
    <text evidence="8">The sequence shown here is derived from an EMBL/GenBank/DDBJ whole genome shotgun (WGS) entry which is preliminary data.</text>
</comment>
<keyword evidence="9" id="KW-1185">Reference proteome</keyword>
<dbReference type="PROSITE" id="PS00375">
    <property type="entry name" value="UDPGT"/>
    <property type="match status" value="1"/>
</dbReference>
<dbReference type="GO" id="GO:0080044">
    <property type="term" value="F:quercetin 7-O-glucosyltransferase activity"/>
    <property type="evidence" value="ECO:0007669"/>
    <property type="project" value="TreeGrafter"/>
</dbReference>
<evidence type="ECO:0000256" key="1">
    <source>
        <dbReference type="ARBA" id="ARBA00009995"/>
    </source>
</evidence>
<evidence type="ECO:0000256" key="5">
    <source>
        <dbReference type="ARBA" id="ARBA00058521"/>
    </source>
</evidence>
<evidence type="ECO:0000313" key="8">
    <source>
        <dbReference type="EMBL" id="KAH0470358.1"/>
    </source>
</evidence>
<dbReference type="GO" id="GO:0080043">
    <property type="term" value="F:quercetin 3-O-glucosyltransferase activity"/>
    <property type="evidence" value="ECO:0007669"/>
    <property type="project" value="TreeGrafter"/>
</dbReference>
<sequence length="455" mass="49893">MEPSEKKTIGHALLLPYPSQGHINPMLQFGKRIASHGRLATAAITRFIASTTTHNAGQVAIETISDGFDEAGFPSAASTSAYLTSLESIGSQTLDDLLCSLADRGRPVSLLIYDSFLPWAVDVARRHGVAAASFFTQSVAVDVIYCHVWEGRLKVPASAAVKLPGLPEMELEDLPSFLAATEVVYVAYLEMVLNQYKNLDKADIILINSFYELESEEMNWLTSVRRAITIGPTVPSTYLDNRIPDDHKYAIDLFPPEISACKSWTSSLSLSSAIFVSFGSMAVLSATQMVELAVGLASTDRPFLWVVRSSEADKLPPGFADTTKKNGSLVVSWAPQLEILASGKFGCFVTHCGWNSTMEALALGVPMVALPQWTDQTTDAKYIEEVWGMGIRARKGEQGIVRREEVERCVREVMEGERSEGIRRRAREWKEASRRAVDAGGSSDQNIADLLDKFC</sequence>
<gene>
    <name evidence="8" type="ORF">IEQ34_000081</name>
</gene>
<dbReference type="EC" id="2.4.1.-" evidence="7"/>
<evidence type="ECO:0000256" key="6">
    <source>
        <dbReference type="RuleBase" id="RU003718"/>
    </source>
</evidence>
<dbReference type="PANTHER" id="PTHR11926:SF1553">
    <property type="entry name" value="GLYCOSYLTRANSFERASE"/>
    <property type="match status" value="1"/>
</dbReference>
<keyword evidence="3 6" id="KW-0328">Glycosyltransferase</keyword>
<dbReference type="PANTHER" id="PTHR11926">
    <property type="entry name" value="GLUCOSYL/GLUCURONOSYL TRANSFERASES"/>
    <property type="match status" value="1"/>
</dbReference>
<dbReference type="AlphaFoldDB" id="A0AAV7HS52"/>
<name>A0AAV7HS52_DENCH</name>
<dbReference type="FunFam" id="3.40.50.2000:FF:000057">
    <property type="entry name" value="Glycosyltransferase"/>
    <property type="match status" value="1"/>
</dbReference>
<dbReference type="InterPro" id="IPR035595">
    <property type="entry name" value="UDP_glycos_trans_CS"/>
</dbReference>
<dbReference type="InterPro" id="IPR002213">
    <property type="entry name" value="UDP_glucos_trans"/>
</dbReference>
<evidence type="ECO:0000256" key="3">
    <source>
        <dbReference type="ARBA" id="ARBA00022676"/>
    </source>
</evidence>
<dbReference type="GO" id="GO:0009636">
    <property type="term" value="P:response to toxic substance"/>
    <property type="evidence" value="ECO:0007669"/>
    <property type="project" value="UniProtKB-KW"/>
</dbReference>
<dbReference type="Pfam" id="PF00201">
    <property type="entry name" value="UDPGT"/>
    <property type="match status" value="1"/>
</dbReference>
<evidence type="ECO:0000256" key="4">
    <source>
        <dbReference type="ARBA" id="ARBA00022679"/>
    </source>
</evidence>
<organism evidence="8 9">
    <name type="scientific">Dendrobium chrysotoxum</name>
    <name type="common">Orchid</name>
    <dbReference type="NCBI Taxonomy" id="161865"/>
    <lineage>
        <taxon>Eukaryota</taxon>
        <taxon>Viridiplantae</taxon>
        <taxon>Streptophyta</taxon>
        <taxon>Embryophyta</taxon>
        <taxon>Tracheophyta</taxon>
        <taxon>Spermatophyta</taxon>
        <taxon>Magnoliopsida</taxon>
        <taxon>Liliopsida</taxon>
        <taxon>Asparagales</taxon>
        <taxon>Orchidaceae</taxon>
        <taxon>Epidendroideae</taxon>
        <taxon>Malaxideae</taxon>
        <taxon>Dendrobiinae</taxon>
        <taxon>Dendrobium</taxon>
    </lineage>
</organism>
<keyword evidence="4 6" id="KW-0808">Transferase</keyword>
<protein>
    <recommendedName>
        <fullName evidence="7">Glycosyltransferase</fullName>
        <ecNumber evidence="7">2.4.1.-</ecNumber>
    </recommendedName>
</protein>
<comment type="function">
    <text evidence="5">Involved in the detoxification of the Fusarium mycotoxin deoxynivalenol by the transfer of glucose from UDP-D-glucose to the hydroxyl group at C-3, forming deoxynivalenol-3-O-beta-D-glucoside.</text>
</comment>
<accession>A0AAV7HS52</accession>
<dbReference type="Gene3D" id="3.40.50.2000">
    <property type="entry name" value="Glycogen Phosphorylase B"/>
    <property type="match status" value="2"/>
</dbReference>
<dbReference type="CDD" id="cd03784">
    <property type="entry name" value="GT1_Gtf-like"/>
    <property type="match status" value="1"/>
</dbReference>
<dbReference type="SUPFAM" id="SSF53756">
    <property type="entry name" value="UDP-Glycosyltransferase/glycogen phosphorylase"/>
    <property type="match status" value="1"/>
</dbReference>
<reference evidence="8 9" key="1">
    <citation type="journal article" date="2021" name="Hortic Res">
        <title>Chromosome-scale assembly of the Dendrobium chrysotoxum genome enhances the understanding of orchid evolution.</title>
        <authorList>
            <person name="Zhang Y."/>
            <person name="Zhang G.Q."/>
            <person name="Zhang D."/>
            <person name="Liu X.D."/>
            <person name="Xu X.Y."/>
            <person name="Sun W.H."/>
            <person name="Yu X."/>
            <person name="Zhu X."/>
            <person name="Wang Z.W."/>
            <person name="Zhao X."/>
            <person name="Zhong W.Y."/>
            <person name="Chen H."/>
            <person name="Yin W.L."/>
            <person name="Huang T."/>
            <person name="Niu S.C."/>
            <person name="Liu Z.J."/>
        </authorList>
    </citation>
    <scope>NUCLEOTIDE SEQUENCE [LARGE SCALE GENOMIC DNA]</scope>
    <source>
        <strain evidence="8">Lindl</strain>
    </source>
</reference>
<dbReference type="EMBL" id="JAGFBR010000001">
    <property type="protein sequence ID" value="KAH0470358.1"/>
    <property type="molecule type" value="Genomic_DNA"/>
</dbReference>
<evidence type="ECO:0000256" key="2">
    <source>
        <dbReference type="ARBA" id="ARBA00022575"/>
    </source>
</evidence>
<evidence type="ECO:0000313" key="9">
    <source>
        <dbReference type="Proteomes" id="UP000775213"/>
    </source>
</evidence>
<evidence type="ECO:0000256" key="7">
    <source>
        <dbReference type="RuleBase" id="RU362057"/>
    </source>
</evidence>
<dbReference type="FunFam" id="3.40.50.2000:FF:000019">
    <property type="entry name" value="Glycosyltransferase"/>
    <property type="match status" value="1"/>
</dbReference>
<comment type="similarity">
    <text evidence="1 6">Belongs to the UDP-glycosyltransferase family.</text>
</comment>
<keyword evidence="2" id="KW-0216">Detoxification</keyword>
<dbReference type="Proteomes" id="UP000775213">
    <property type="component" value="Unassembled WGS sequence"/>
</dbReference>